<dbReference type="Proteomes" id="UP000295066">
    <property type="component" value="Unassembled WGS sequence"/>
</dbReference>
<sequence length="645" mass="73794">MKRGFIFIFLFAALFFACAFPSVSRAEPKGDITLDGDRVIFDQASGMAEAEGTVRLRQDNVRIFSHRMEYDTVNQFAVATSRPGEVVTVLYGGNRFTGKTLEYDMDAGEGVLTDATGDLPAGTRGGTVYIRGKNLEVVPLNSALEKKWITKRHTRRVKDEDQQVARWTDASMTTCPLPKTHYRLMTKRLVVIPGVRVIAKNPRVYIAEKFLFSYPFDYVVPLHGEKDYLLGIFIPSVVYDSDKGVGYALTGPYAWDTGEVNMAFRYWSNIDFEARAGLRQRFGRNFSVFANMDYSWEELEEDESGKSIGEKKHRPSWGFDYSRQGWNAKVLWSQRENLDIEKRNQEIDGVQQTRNYRNMLHREPEITISSPWFSVGGMKDFSWRVTGLWGEYETSRTRPGEARIGTRSVWDVQAQYIVKTGDIRPFWRGQYRKFSYSGFDNPTGRLQDHQETTSMWLGFRTRLGMFDFANAWHIQNVTGRSPLGWDRAGDSEVFYTELGFPVGRDLYLSAMSTYNIKTHNVSEVAYRLILDHDCSRWEFIFRDDHLASNDDWMTLRFMVKAFPETPLAFGDKKLSNPFPNQGEFKGKKPEGVPSRRPIMEDDWGDDGLTYKSDPTQLKETGENPVPSTGADSEEASGEDGNLLNP</sequence>
<reference evidence="3 4" key="1">
    <citation type="submission" date="2019-03" db="EMBL/GenBank/DDBJ databases">
        <title>Genomic Encyclopedia of Type Strains, Phase IV (KMG-IV): sequencing the most valuable type-strain genomes for metagenomic binning, comparative biology and taxonomic classification.</title>
        <authorList>
            <person name="Goeker M."/>
        </authorList>
    </citation>
    <scope>NUCLEOTIDE SEQUENCE [LARGE SCALE GENOMIC DNA]</scope>
    <source>
        <strain evidence="3 4">DSM 25964</strain>
    </source>
</reference>
<evidence type="ECO:0000313" key="4">
    <source>
        <dbReference type="Proteomes" id="UP000295066"/>
    </source>
</evidence>
<dbReference type="PROSITE" id="PS51257">
    <property type="entry name" value="PROKAR_LIPOPROTEIN"/>
    <property type="match status" value="1"/>
</dbReference>
<dbReference type="OrthoDB" id="2893at2"/>
<feature type="region of interest" description="Disordered" evidence="1">
    <location>
        <begin position="570"/>
        <end position="645"/>
    </location>
</feature>
<comment type="caution">
    <text evidence="3">The sequence shown here is derived from an EMBL/GenBank/DDBJ whole genome shotgun (WGS) entry which is preliminary data.</text>
</comment>
<evidence type="ECO:0000256" key="1">
    <source>
        <dbReference type="SAM" id="MobiDB-lite"/>
    </source>
</evidence>
<evidence type="ECO:0000256" key="2">
    <source>
        <dbReference type="SAM" id="SignalP"/>
    </source>
</evidence>
<gene>
    <name evidence="3" type="ORF">C8D99_101276</name>
</gene>
<evidence type="ECO:0000313" key="3">
    <source>
        <dbReference type="EMBL" id="TDY65126.1"/>
    </source>
</evidence>
<dbReference type="EMBL" id="SORI01000001">
    <property type="protein sequence ID" value="TDY65126.1"/>
    <property type="molecule type" value="Genomic_DNA"/>
</dbReference>
<dbReference type="PANTHER" id="PTHR30189">
    <property type="entry name" value="LPS-ASSEMBLY PROTEIN"/>
    <property type="match status" value="1"/>
</dbReference>
<keyword evidence="4" id="KW-1185">Reference proteome</keyword>
<dbReference type="RefSeq" id="WP_133955550.1">
    <property type="nucleotide sequence ID" value="NZ_SORI01000001.1"/>
</dbReference>
<dbReference type="GO" id="GO:0009279">
    <property type="term" value="C:cell outer membrane"/>
    <property type="evidence" value="ECO:0007669"/>
    <property type="project" value="TreeGrafter"/>
</dbReference>
<protein>
    <submittedName>
        <fullName evidence="3">LPS-assembly protein</fullName>
    </submittedName>
</protein>
<organism evidence="3 4">
    <name type="scientific">Aminivibrio pyruvatiphilus</name>
    <dbReference type="NCBI Taxonomy" id="1005740"/>
    <lineage>
        <taxon>Bacteria</taxon>
        <taxon>Thermotogati</taxon>
        <taxon>Synergistota</taxon>
        <taxon>Synergistia</taxon>
        <taxon>Synergistales</taxon>
        <taxon>Aminobacteriaceae</taxon>
        <taxon>Aminivibrio</taxon>
    </lineage>
</organism>
<keyword evidence="2" id="KW-0732">Signal</keyword>
<feature type="signal peptide" evidence="2">
    <location>
        <begin position="1"/>
        <end position="26"/>
    </location>
</feature>
<proteinExistence type="predicted"/>
<dbReference type="GO" id="GO:1990351">
    <property type="term" value="C:transporter complex"/>
    <property type="evidence" value="ECO:0007669"/>
    <property type="project" value="TreeGrafter"/>
</dbReference>
<name>A0A4R8MM11_9BACT</name>
<dbReference type="PANTHER" id="PTHR30189:SF1">
    <property type="entry name" value="LPS-ASSEMBLY PROTEIN LPTD"/>
    <property type="match status" value="1"/>
</dbReference>
<dbReference type="InterPro" id="IPR050218">
    <property type="entry name" value="LptD"/>
</dbReference>
<feature type="chain" id="PRO_5020489621" evidence="2">
    <location>
        <begin position="27"/>
        <end position="645"/>
    </location>
</feature>
<accession>A0A4R8MM11</accession>
<dbReference type="Gene3D" id="2.60.450.10">
    <property type="entry name" value="Lipopolysaccharide (LPS) transport protein A like domain"/>
    <property type="match status" value="1"/>
</dbReference>
<dbReference type="AlphaFoldDB" id="A0A4R8MM11"/>